<comment type="caution">
    <text evidence="18">The sequence shown here is derived from an EMBL/GenBank/DDBJ whole genome shotgun (WGS) entry which is preliminary data.</text>
</comment>
<feature type="transmembrane region" description="Helical" evidence="17">
    <location>
        <begin position="360"/>
        <end position="379"/>
    </location>
</feature>
<dbReference type="PROSITE" id="PS00428">
    <property type="entry name" value="FTSW_RODA_SPOVE"/>
    <property type="match status" value="1"/>
</dbReference>
<evidence type="ECO:0000313" key="18">
    <source>
        <dbReference type="EMBL" id="KRN43817.1"/>
    </source>
</evidence>
<evidence type="ECO:0000256" key="4">
    <source>
        <dbReference type="ARBA" id="ARBA00022692"/>
    </source>
</evidence>
<feature type="transmembrane region" description="Helical" evidence="17">
    <location>
        <begin position="327"/>
        <end position="354"/>
    </location>
</feature>
<keyword evidence="8 17" id="KW-0472">Membrane</keyword>
<evidence type="ECO:0000256" key="15">
    <source>
        <dbReference type="ARBA" id="ARBA00049902"/>
    </source>
</evidence>
<feature type="transmembrane region" description="Helical" evidence="17">
    <location>
        <begin position="56"/>
        <end position="74"/>
    </location>
</feature>
<feature type="transmembrane region" description="Helical" evidence="17">
    <location>
        <begin position="114"/>
        <end position="134"/>
    </location>
</feature>
<dbReference type="PATRIC" id="fig|148604.4.peg.1264"/>
<keyword evidence="7 17" id="KW-1133">Transmembrane helix</keyword>
<evidence type="ECO:0000256" key="10">
    <source>
        <dbReference type="ARBA" id="ARBA00033270"/>
    </source>
</evidence>
<dbReference type="PANTHER" id="PTHR30474:SF2">
    <property type="entry name" value="PEPTIDOGLYCAN GLYCOSYLTRANSFERASE FTSW-RELATED"/>
    <property type="match status" value="1"/>
</dbReference>
<proteinExistence type="inferred from homology"/>
<dbReference type="Pfam" id="PF01098">
    <property type="entry name" value="FTSW_RODA_SPOVE"/>
    <property type="match status" value="1"/>
</dbReference>
<evidence type="ECO:0000256" key="5">
    <source>
        <dbReference type="ARBA" id="ARBA00022960"/>
    </source>
</evidence>
<evidence type="ECO:0000256" key="6">
    <source>
        <dbReference type="ARBA" id="ARBA00022984"/>
    </source>
</evidence>
<dbReference type="GO" id="GO:0008955">
    <property type="term" value="F:peptidoglycan glycosyltransferase activity"/>
    <property type="evidence" value="ECO:0007669"/>
    <property type="project" value="UniProtKB-EC"/>
</dbReference>
<dbReference type="AlphaFoldDB" id="A0A0R2GSF2"/>
<reference evidence="18 19" key="1">
    <citation type="journal article" date="2015" name="Genome Announc.">
        <title>Expanding the biotechnology potential of lactobacilli through comparative genomics of 213 strains and associated genera.</title>
        <authorList>
            <person name="Sun Z."/>
            <person name="Harris H.M."/>
            <person name="McCann A."/>
            <person name="Guo C."/>
            <person name="Argimon S."/>
            <person name="Zhang W."/>
            <person name="Yang X."/>
            <person name="Jeffery I.B."/>
            <person name="Cooney J.C."/>
            <person name="Kagawa T.F."/>
            <person name="Liu W."/>
            <person name="Song Y."/>
            <person name="Salvetti E."/>
            <person name="Wrobel A."/>
            <person name="Rasinkangas P."/>
            <person name="Parkhill J."/>
            <person name="Rea M.C."/>
            <person name="O'Sullivan O."/>
            <person name="Ritari J."/>
            <person name="Douillard F.P."/>
            <person name="Paul Ross R."/>
            <person name="Yang R."/>
            <person name="Briner A.E."/>
            <person name="Felis G.E."/>
            <person name="de Vos W.M."/>
            <person name="Barrangou R."/>
            <person name="Klaenhammer T.R."/>
            <person name="Caufield P.W."/>
            <person name="Cui Y."/>
            <person name="Zhang H."/>
            <person name="O'Toole P.W."/>
        </authorList>
    </citation>
    <scope>NUCLEOTIDE SEQUENCE [LARGE SCALE GENOMIC DNA]</scope>
    <source>
        <strain evidence="18 19">DSM 14792</strain>
    </source>
</reference>
<dbReference type="InterPro" id="IPR018365">
    <property type="entry name" value="Cell_cycle_FtsW-rel_CS"/>
</dbReference>
<evidence type="ECO:0000313" key="19">
    <source>
        <dbReference type="Proteomes" id="UP000051639"/>
    </source>
</evidence>
<comment type="catalytic activity">
    <reaction evidence="15">
        <text>[GlcNAc-(1-&gt;4)-Mur2Ac(oyl-L-Ala-gamma-D-Glu-L-Lys-D-Ala-D-Ala)](n)-di-trans,octa-cis-undecaprenyl diphosphate + beta-D-GlcNAc-(1-&gt;4)-Mur2Ac(oyl-L-Ala-gamma-D-Glu-L-Lys-D-Ala-D-Ala)-di-trans,octa-cis-undecaprenyl diphosphate = [GlcNAc-(1-&gt;4)-Mur2Ac(oyl-L-Ala-gamma-D-Glu-L-Lys-D-Ala-D-Ala)](n+1)-di-trans,octa-cis-undecaprenyl diphosphate + di-trans,octa-cis-undecaprenyl diphosphate + H(+)</text>
        <dbReference type="Rhea" id="RHEA:23708"/>
        <dbReference type="Rhea" id="RHEA-COMP:9602"/>
        <dbReference type="Rhea" id="RHEA-COMP:9603"/>
        <dbReference type="ChEBI" id="CHEBI:15378"/>
        <dbReference type="ChEBI" id="CHEBI:58405"/>
        <dbReference type="ChEBI" id="CHEBI:60033"/>
        <dbReference type="ChEBI" id="CHEBI:78435"/>
        <dbReference type="EC" id="2.4.99.28"/>
    </reaction>
</comment>
<evidence type="ECO:0000256" key="17">
    <source>
        <dbReference type="SAM" id="Phobius"/>
    </source>
</evidence>
<keyword evidence="18" id="KW-0131">Cell cycle</keyword>
<keyword evidence="18" id="KW-0132">Cell division</keyword>
<comment type="subcellular location">
    <subcellularLocation>
        <location evidence="1">Membrane</location>
        <topology evidence="1">Multi-pass membrane protein</topology>
    </subcellularLocation>
</comment>
<name>A0A0R2GSF2_9LACO</name>
<feature type="transmembrane region" description="Helical" evidence="17">
    <location>
        <begin position="21"/>
        <end position="44"/>
    </location>
</feature>
<sequence length="401" mass="42787">MPEKGVFMRRLKEKMRQLDPWLLVPYLLLCAIGIVMVYSASAAIRMQTGGSPTAYLLKQTIYVLLGVSGALLIANMNLNVFRDARLLGYSALALLGSLIFVKGFGAAVNGAQGWINLGIISIQPAEVVKFYLVIYLANHFANYDEHPQASHQHMYTRPALLTGALLFLIVIQPDTGGMAINAAIAFVIFLAGATAWKIGSLILSSALAIVMIGLPLASNWIIDHWSGSYKAARFVAYLNPFGTKNGAGAQLVNSYYAISNGGLTGAGLGNSIQKMGYLPEPNTDFILAVIAEELGFVAVALILVLLAILVCRIIILGARTNEMYEGLLCYGVATFLAVETAFNVGGVSGLLPITGVTLPFISYGGSSMLVLSASIGLILNVSRRQKERAALAKLEGEMAHV</sequence>
<accession>A0A0R2GSF2</accession>
<evidence type="ECO:0000256" key="13">
    <source>
        <dbReference type="ARBA" id="ARBA00041418"/>
    </source>
</evidence>
<gene>
    <name evidence="18" type="ORF">IV41_GL001227</name>
</gene>
<dbReference type="PANTHER" id="PTHR30474">
    <property type="entry name" value="CELL CYCLE PROTEIN"/>
    <property type="match status" value="1"/>
</dbReference>
<evidence type="ECO:0000256" key="3">
    <source>
        <dbReference type="ARBA" id="ARBA00022679"/>
    </source>
</evidence>
<keyword evidence="19" id="KW-1185">Reference proteome</keyword>
<feature type="transmembrane region" description="Helical" evidence="17">
    <location>
        <begin position="201"/>
        <end position="222"/>
    </location>
</feature>
<protein>
    <recommendedName>
        <fullName evidence="12">Probable peptidoglycan glycosyltransferase FtsW</fullName>
        <ecNumber evidence="14">2.4.99.28</ecNumber>
    </recommendedName>
    <alternativeName>
        <fullName evidence="13">Cell division protein FtsW</fullName>
    </alternativeName>
    <alternativeName>
        <fullName evidence="10">Cell wall polymerase</fullName>
    </alternativeName>
    <alternativeName>
        <fullName evidence="9">Peptidoglycan polymerase</fullName>
    </alternativeName>
</protein>
<dbReference type="EMBL" id="JQBA01000032">
    <property type="protein sequence ID" value="KRN43817.1"/>
    <property type="molecule type" value="Genomic_DNA"/>
</dbReference>
<evidence type="ECO:0000256" key="1">
    <source>
        <dbReference type="ARBA" id="ARBA00004141"/>
    </source>
</evidence>
<dbReference type="GO" id="GO:0032153">
    <property type="term" value="C:cell division site"/>
    <property type="evidence" value="ECO:0007669"/>
    <property type="project" value="TreeGrafter"/>
</dbReference>
<comment type="function">
    <text evidence="16">Peptidoglycan polymerase that is essential for cell division.</text>
</comment>
<dbReference type="GO" id="GO:0009252">
    <property type="term" value="P:peptidoglycan biosynthetic process"/>
    <property type="evidence" value="ECO:0007669"/>
    <property type="project" value="UniProtKB-KW"/>
</dbReference>
<evidence type="ECO:0000256" key="14">
    <source>
        <dbReference type="ARBA" id="ARBA00044770"/>
    </source>
</evidence>
<evidence type="ECO:0000256" key="2">
    <source>
        <dbReference type="ARBA" id="ARBA00022676"/>
    </source>
</evidence>
<feature type="transmembrane region" description="Helical" evidence="17">
    <location>
        <begin position="178"/>
        <end position="196"/>
    </location>
</feature>
<evidence type="ECO:0000256" key="11">
    <source>
        <dbReference type="ARBA" id="ARBA00038053"/>
    </source>
</evidence>
<evidence type="ECO:0000256" key="7">
    <source>
        <dbReference type="ARBA" id="ARBA00022989"/>
    </source>
</evidence>
<keyword evidence="4 17" id="KW-0812">Transmembrane</keyword>
<dbReference type="GO" id="GO:0051301">
    <property type="term" value="P:cell division"/>
    <property type="evidence" value="ECO:0007669"/>
    <property type="project" value="UniProtKB-KW"/>
</dbReference>
<dbReference type="GO" id="GO:0015648">
    <property type="term" value="F:lipid-linked peptidoglycan transporter activity"/>
    <property type="evidence" value="ECO:0007669"/>
    <property type="project" value="TreeGrafter"/>
</dbReference>
<dbReference type="GO" id="GO:0008360">
    <property type="term" value="P:regulation of cell shape"/>
    <property type="evidence" value="ECO:0007669"/>
    <property type="project" value="UniProtKB-KW"/>
</dbReference>
<keyword evidence="2" id="KW-0328">Glycosyltransferase</keyword>
<dbReference type="GO" id="GO:0005886">
    <property type="term" value="C:plasma membrane"/>
    <property type="evidence" value="ECO:0007669"/>
    <property type="project" value="TreeGrafter"/>
</dbReference>
<keyword evidence="3" id="KW-0808">Transferase</keyword>
<comment type="similarity">
    <text evidence="11">Belongs to the SEDS family. FtsW subfamily.</text>
</comment>
<feature type="transmembrane region" description="Helical" evidence="17">
    <location>
        <begin position="285"/>
        <end position="315"/>
    </location>
</feature>
<dbReference type="InterPro" id="IPR001182">
    <property type="entry name" value="FtsW/RodA"/>
</dbReference>
<evidence type="ECO:0000256" key="8">
    <source>
        <dbReference type="ARBA" id="ARBA00023136"/>
    </source>
</evidence>
<dbReference type="Proteomes" id="UP000051639">
    <property type="component" value="Unassembled WGS sequence"/>
</dbReference>
<dbReference type="EC" id="2.4.99.28" evidence="14"/>
<evidence type="ECO:0000256" key="9">
    <source>
        <dbReference type="ARBA" id="ARBA00032370"/>
    </source>
</evidence>
<feature type="transmembrane region" description="Helical" evidence="17">
    <location>
        <begin position="155"/>
        <end position="172"/>
    </location>
</feature>
<organism evidence="18 19">
    <name type="scientific">Limosilactobacillus ingluviei</name>
    <dbReference type="NCBI Taxonomy" id="148604"/>
    <lineage>
        <taxon>Bacteria</taxon>
        <taxon>Bacillati</taxon>
        <taxon>Bacillota</taxon>
        <taxon>Bacilli</taxon>
        <taxon>Lactobacillales</taxon>
        <taxon>Lactobacillaceae</taxon>
        <taxon>Limosilactobacillus</taxon>
    </lineage>
</organism>
<evidence type="ECO:0000256" key="12">
    <source>
        <dbReference type="ARBA" id="ARBA00041185"/>
    </source>
</evidence>
<dbReference type="STRING" id="1203076.GCA_000312405_00853"/>
<feature type="transmembrane region" description="Helical" evidence="17">
    <location>
        <begin position="86"/>
        <end position="108"/>
    </location>
</feature>
<evidence type="ECO:0000256" key="16">
    <source>
        <dbReference type="ARBA" id="ARBA00049966"/>
    </source>
</evidence>
<keyword evidence="5" id="KW-0133">Cell shape</keyword>
<dbReference type="eggNOG" id="COG0772">
    <property type="taxonomic scope" value="Bacteria"/>
</dbReference>
<keyword evidence="6" id="KW-0573">Peptidoglycan synthesis</keyword>